<dbReference type="STRING" id="659014.SAMN04487996_10318"/>
<keyword evidence="3" id="KW-1185">Reference proteome</keyword>
<dbReference type="Gene3D" id="1.20.120.330">
    <property type="entry name" value="Nucleotidyltransferases domain 2"/>
    <property type="match status" value="1"/>
</dbReference>
<protein>
    <recommendedName>
        <fullName evidence="1">DUF5618 domain-containing protein</fullName>
    </recommendedName>
</protein>
<sequence>MKNVSTIEEARRYLTNAKQILREKAIKEDNLYKDKKYVKMAGHTAYIGVLEALDVVFGNKKKGRKSVDWYRDELSAVDKKMLTLFIEAYNTLHLAMSYDGNLLAGVSREGLAAAEQIIDWAEQKTAA</sequence>
<evidence type="ECO:0000313" key="3">
    <source>
        <dbReference type="Proteomes" id="UP000198748"/>
    </source>
</evidence>
<reference evidence="3" key="1">
    <citation type="submission" date="2016-10" db="EMBL/GenBank/DDBJ databases">
        <authorList>
            <person name="Varghese N."/>
            <person name="Submissions S."/>
        </authorList>
    </citation>
    <scope>NUCLEOTIDE SEQUENCE [LARGE SCALE GENOMIC DNA]</scope>
    <source>
        <strain evidence="3">DSM 25329</strain>
    </source>
</reference>
<dbReference type="AlphaFoldDB" id="A0A1G6Z482"/>
<dbReference type="Pfam" id="PF18498">
    <property type="entry name" value="DUF5618"/>
    <property type="match status" value="1"/>
</dbReference>
<name>A0A1G6Z482_9BACT</name>
<dbReference type="Proteomes" id="UP000198748">
    <property type="component" value="Unassembled WGS sequence"/>
</dbReference>
<dbReference type="InterPro" id="IPR040988">
    <property type="entry name" value="DUF5618"/>
</dbReference>
<gene>
    <name evidence="2" type="ORF">SAMN04487996_10318</name>
</gene>
<dbReference type="EMBL" id="FNAN01000003">
    <property type="protein sequence ID" value="SDD97574.1"/>
    <property type="molecule type" value="Genomic_DNA"/>
</dbReference>
<evidence type="ECO:0000259" key="1">
    <source>
        <dbReference type="Pfam" id="PF18498"/>
    </source>
</evidence>
<organism evidence="2 3">
    <name type="scientific">Dyadobacter soli</name>
    <dbReference type="NCBI Taxonomy" id="659014"/>
    <lineage>
        <taxon>Bacteria</taxon>
        <taxon>Pseudomonadati</taxon>
        <taxon>Bacteroidota</taxon>
        <taxon>Cytophagia</taxon>
        <taxon>Cytophagales</taxon>
        <taxon>Spirosomataceae</taxon>
        <taxon>Dyadobacter</taxon>
    </lineage>
</organism>
<proteinExistence type="predicted"/>
<evidence type="ECO:0000313" key="2">
    <source>
        <dbReference type="EMBL" id="SDD97574.1"/>
    </source>
</evidence>
<dbReference type="OrthoDB" id="957519at2"/>
<feature type="domain" description="DUF5618" evidence="1">
    <location>
        <begin position="6"/>
        <end position="123"/>
    </location>
</feature>
<accession>A0A1G6Z482</accession>
<dbReference type="RefSeq" id="WP_090147172.1">
    <property type="nucleotide sequence ID" value="NZ_FNAN01000003.1"/>
</dbReference>